<dbReference type="EMBL" id="CP034346">
    <property type="protein sequence ID" value="AZS14901.1"/>
    <property type="molecule type" value="Genomic_DNA"/>
</dbReference>
<feature type="compositionally biased region" description="Basic and acidic residues" evidence="2">
    <location>
        <begin position="149"/>
        <end position="163"/>
    </location>
</feature>
<dbReference type="KEGG" id="plut:EI981_10815"/>
<evidence type="ECO:0000256" key="1">
    <source>
        <dbReference type="SAM" id="Coils"/>
    </source>
</evidence>
<evidence type="ECO:0000313" key="3">
    <source>
        <dbReference type="EMBL" id="AZS14901.1"/>
    </source>
</evidence>
<evidence type="ECO:0000313" key="4">
    <source>
        <dbReference type="Proteomes" id="UP000270678"/>
    </source>
</evidence>
<keyword evidence="4" id="KW-1185">Reference proteome</keyword>
<proteinExistence type="predicted"/>
<sequence length="184" mass="21061">MSFFKREQNLTNSDYNITSSEVVDLKQLANNRTDWDYSNGDVEAGDEVLLQLQAQLDDTERELAERIALERKFKQLFVEQQAFVNRRVRQAHMAAIAHQEDFARRALSEKRLAEAKMKEYLASYDLYKAEAEQLRDKFAHLLGQLEALEQERGNPANRKEHGDGSMSMPDIQSSLSGADYTEGG</sequence>
<gene>
    <name evidence="3" type="ORF">EI981_10815</name>
</gene>
<dbReference type="OrthoDB" id="9920105at2"/>
<feature type="region of interest" description="Disordered" evidence="2">
    <location>
        <begin position="149"/>
        <end position="184"/>
    </location>
</feature>
<organism evidence="3 4">
    <name type="scientific">Paenibacillus lutimineralis</name>
    <dbReference type="NCBI Taxonomy" id="2707005"/>
    <lineage>
        <taxon>Bacteria</taxon>
        <taxon>Bacillati</taxon>
        <taxon>Bacillota</taxon>
        <taxon>Bacilli</taxon>
        <taxon>Bacillales</taxon>
        <taxon>Paenibacillaceae</taxon>
        <taxon>Paenibacillus</taxon>
    </lineage>
</organism>
<reference evidence="4" key="1">
    <citation type="submission" date="2018-12" db="EMBL/GenBank/DDBJ databases">
        <title>Complete genome sequence of Paenibacillus sp. MBLB1234.</title>
        <authorList>
            <person name="Nam Y.-D."/>
            <person name="Kang J."/>
            <person name="Chung W.-H."/>
            <person name="Park Y.S."/>
        </authorList>
    </citation>
    <scope>NUCLEOTIDE SEQUENCE [LARGE SCALE GENOMIC DNA]</scope>
    <source>
        <strain evidence="4">MBLB1234</strain>
    </source>
</reference>
<accession>A0A3Q9I8C6</accession>
<feature type="coiled-coil region" evidence="1">
    <location>
        <begin position="42"/>
        <end position="69"/>
    </location>
</feature>
<dbReference type="AlphaFoldDB" id="A0A3Q9I8C6"/>
<name>A0A3Q9I8C6_9BACL</name>
<keyword evidence="1" id="KW-0175">Coiled coil</keyword>
<protein>
    <submittedName>
        <fullName evidence="3">Uncharacterized protein</fullName>
    </submittedName>
</protein>
<evidence type="ECO:0000256" key="2">
    <source>
        <dbReference type="SAM" id="MobiDB-lite"/>
    </source>
</evidence>
<dbReference type="RefSeq" id="WP_126997991.1">
    <property type="nucleotide sequence ID" value="NZ_CP034346.1"/>
</dbReference>
<dbReference type="Proteomes" id="UP000270678">
    <property type="component" value="Chromosome"/>
</dbReference>